<evidence type="ECO:0000256" key="2">
    <source>
        <dbReference type="ARBA" id="ARBA00023235"/>
    </source>
</evidence>
<dbReference type="RefSeq" id="WP_004744020.1">
    <property type="nucleotide sequence ID" value="NZ_AFWI01000090.1"/>
</dbReference>
<dbReference type="GeneID" id="23446541"/>
<dbReference type="InterPro" id="IPR003719">
    <property type="entry name" value="Phenazine_PhzF-like"/>
</dbReference>
<dbReference type="Gene3D" id="3.10.310.10">
    <property type="entry name" value="Diaminopimelate Epimerase, Chain A, domain 1"/>
    <property type="match status" value="2"/>
</dbReference>
<dbReference type="PATRIC" id="fig|1051646.9.peg.3428"/>
<feature type="active site" evidence="3">
    <location>
        <position position="46"/>
    </location>
</feature>
<dbReference type="PANTHER" id="PTHR13774:SF39">
    <property type="entry name" value="BIOSYNTHESIS PROTEIN, PUTATIVE-RELATED"/>
    <property type="match status" value="1"/>
</dbReference>
<name>F9T3D8_9VIBR</name>
<gene>
    <name evidence="4" type="ORF">IX91_17565</name>
    <name evidence="5" type="ORF">VITU9109_00685</name>
</gene>
<dbReference type="GO" id="GO:0016853">
    <property type="term" value="F:isomerase activity"/>
    <property type="evidence" value="ECO:0007669"/>
    <property type="project" value="UniProtKB-KW"/>
</dbReference>
<evidence type="ECO:0000313" key="5">
    <source>
        <dbReference type="EMBL" id="EGU57122.1"/>
    </source>
</evidence>
<evidence type="ECO:0000313" key="4">
    <source>
        <dbReference type="EMBL" id="AIW15909.1"/>
    </source>
</evidence>
<evidence type="ECO:0000313" key="7">
    <source>
        <dbReference type="Proteomes" id="UP000030071"/>
    </source>
</evidence>
<organism evidence="4 7">
    <name type="scientific">Vibrio tubiashii ATCC 19109</name>
    <dbReference type="NCBI Taxonomy" id="1051646"/>
    <lineage>
        <taxon>Bacteria</taxon>
        <taxon>Pseudomonadati</taxon>
        <taxon>Pseudomonadota</taxon>
        <taxon>Gammaproteobacteria</taxon>
        <taxon>Vibrionales</taxon>
        <taxon>Vibrionaceae</taxon>
        <taxon>Vibrio</taxon>
        <taxon>Vibrio oreintalis group</taxon>
    </lineage>
</organism>
<keyword evidence="2" id="KW-0413">Isomerase</keyword>
<dbReference type="Proteomes" id="UP000003836">
    <property type="component" value="Unassembled WGS sequence"/>
</dbReference>
<dbReference type="NCBIfam" id="TIGR00654">
    <property type="entry name" value="PhzF_family"/>
    <property type="match status" value="1"/>
</dbReference>
<accession>F9T3D8</accession>
<evidence type="ECO:0000313" key="6">
    <source>
        <dbReference type="Proteomes" id="UP000003836"/>
    </source>
</evidence>
<reference evidence="4 7" key="3">
    <citation type="submission" date="2014-08" db="EMBL/GenBank/DDBJ databases">
        <title>First Complete Genome Sequence of the Shellfish Pathogen Vibrio tubiashii.</title>
        <authorList>
            <person name="Richards G.P."/>
            <person name="Needleman D.S."/>
            <person name="Watson M.A."/>
            <person name="Bono J.L."/>
        </authorList>
    </citation>
    <scope>NUCLEOTIDE SEQUENCE [LARGE SCALE GENOMIC DNA]</scope>
    <source>
        <strain evidence="4 7">ATCC 19109</strain>
    </source>
</reference>
<keyword evidence="6" id="KW-1185">Reference proteome</keyword>
<dbReference type="AlphaFoldDB" id="F9T3D8"/>
<dbReference type="PIRSF" id="PIRSF016184">
    <property type="entry name" value="PhzC_PhzF"/>
    <property type="match status" value="1"/>
</dbReference>
<dbReference type="PANTHER" id="PTHR13774">
    <property type="entry name" value="PHENAZINE BIOSYNTHESIS PROTEIN"/>
    <property type="match status" value="1"/>
</dbReference>
<dbReference type="eggNOG" id="COG0384">
    <property type="taxonomic scope" value="Bacteria"/>
</dbReference>
<comment type="similarity">
    <text evidence="1">Belongs to the PhzF family.</text>
</comment>
<evidence type="ECO:0000256" key="3">
    <source>
        <dbReference type="PIRSR" id="PIRSR016184-1"/>
    </source>
</evidence>
<dbReference type="Pfam" id="PF02567">
    <property type="entry name" value="PhzC-PhzF"/>
    <property type="match status" value="1"/>
</dbReference>
<sequence>MEVKVAIVDAFVDGENGGNPAGVVLEADALSAEQKLMIAKQVGLSETAFVSESTSGADFKLDFFTPDRQIAHCGHATIATFSYLSQQGVISNPNTSKQTIDGNRQIRMEGELAYMEQLKPHYLRFEADADNVLDALGLTQDNILTTPIIASTGNAFALVGVKDIDTLEALAPKVDVIDELSEKYDLIGFYVFTLETNKAERDASARMFAPRYGITEESATGMAAGPLGCYLYDYLGVKKSEIHIEQGYAMTTPSPSCIKVLLALQDNRITSLFAGGIGVAFSSKSIVLE</sequence>
<dbReference type="EMBL" id="AFWI01000090">
    <property type="protein sequence ID" value="EGU57122.1"/>
    <property type="molecule type" value="Genomic_DNA"/>
</dbReference>
<dbReference type="EMBL" id="CP009355">
    <property type="protein sequence ID" value="AIW15909.1"/>
    <property type="molecule type" value="Genomic_DNA"/>
</dbReference>
<protein>
    <submittedName>
        <fullName evidence="4 5">Phenazine biosynthesis protein</fullName>
    </submittedName>
</protein>
<dbReference type="KEGG" id="vtu:IX91_17565"/>
<dbReference type="Proteomes" id="UP000030071">
    <property type="component" value="Chromosome 2"/>
</dbReference>
<dbReference type="HOGENOM" id="CLU_048756_0_2_6"/>
<dbReference type="SUPFAM" id="SSF54506">
    <property type="entry name" value="Diaminopimelate epimerase-like"/>
    <property type="match status" value="1"/>
</dbReference>
<reference evidence="5 6" key="2">
    <citation type="journal article" date="2012" name="Int. J. Syst. Evol. Microbiol.">
        <title>Vibrio caribbeanicus sp. nov., isolated from the marine sponge Scleritoderma cyanea.</title>
        <authorList>
            <person name="Hoffmann M."/>
            <person name="Monday S.R."/>
            <person name="Allard M.W."/>
            <person name="Strain E.A."/>
            <person name="Whittaker P."/>
            <person name="Naum M."/>
            <person name="McCarthy P.J."/>
            <person name="Lopez J.V."/>
            <person name="Fischer M."/>
            <person name="Brown E.W."/>
        </authorList>
    </citation>
    <scope>NUCLEOTIDE SEQUENCE [LARGE SCALE GENOMIC DNA]</scope>
    <source>
        <strain evidence="5 6">ATCC 19109</strain>
    </source>
</reference>
<proteinExistence type="inferred from homology"/>
<evidence type="ECO:0000256" key="1">
    <source>
        <dbReference type="ARBA" id="ARBA00008270"/>
    </source>
</evidence>
<dbReference type="STRING" id="1051646.IX91_17565"/>
<dbReference type="GO" id="GO:0005737">
    <property type="term" value="C:cytoplasm"/>
    <property type="evidence" value="ECO:0007669"/>
    <property type="project" value="TreeGrafter"/>
</dbReference>
<reference evidence="5" key="1">
    <citation type="submission" date="2011-08" db="EMBL/GenBank/DDBJ databases">
        <authorList>
            <person name="Hoffman M."/>
            <person name="Strain E.A."/>
            <person name="Brown E."/>
            <person name="Allard M.W."/>
        </authorList>
    </citation>
    <scope>NUCLEOTIDE SEQUENCE</scope>
    <source>
        <strain evidence="5">ATCC 19109</strain>
    </source>
</reference>